<comment type="caution">
    <text evidence="1">The sequence shown here is derived from an EMBL/GenBank/DDBJ whole genome shotgun (WGS) entry which is preliminary data.</text>
</comment>
<dbReference type="EMBL" id="MU274902">
    <property type="protein sequence ID" value="KAI0093383.1"/>
    <property type="molecule type" value="Genomic_DNA"/>
</dbReference>
<accession>A0ACB8UGK2</accession>
<proteinExistence type="predicted"/>
<evidence type="ECO:0000313" key="1">
    <source>
        <dbReference type="EMBL" id="KAI0093383.1"/>
    </source>
</evidence>
<name>A0ACB8UGK2_9APHY</name>
<organism evidence="1 2">
    <name type="scientific">Irpex rosettiformis</name>
    <dbReference type="NCBI Taxonomy" id="378272"/>
    <lineage>
        <taxon>Eukaryota</taxon>
        <taxon>Fungi</taxon>
        <taxon>Dikarya</taxon>
        <taxon>Basidiomycota</taxon>
        <taxon>Agaricomycotina</taxon>
        <taxon>Agaricomycetes</taxon>
        <taxon>Polyporales</taxon>
        <taxon>Irpicaceae</taxon>
        <taxon>Irpex</taxon>
    </lineage>
</organism>
<reference evidence="1" key="1">
    <citation type="journal article" date="2021" name="Environ. Microbiol.">
        <title>Gene family expansions and transcriptome signatures uncover fungal adaptations to wood decay.</title>
        <authorList>
            <person name="Hage H."/>
            <person name="Miyauchi S."/>
            <person name="Viragh M."/>
            <person name="Drula E."/>
            <person name="Min B."/>
            <person name="Chaduli D."/>
            <person name="Navarro D."/>
            <person name="Favel A."/>
            <person name="Norest M."/>
            <person name="Lesage-Meessen L."/>
            <person name="Balint B."/>
            <person name="Merenyi Z."/>
            <person name="de Eugenio L."/>
            <person name="Morin E."/>
            <person name="Martinez A.T."/>
            <person name="Baldrian P."/>
            <person name="Stursova M."/>
            <person name="Martinez M.J."/>
            <person name="Novotny C."/>
            <person name="Magnuson J.K."/>
            <person name="Spatafora J.W."/>
            <person name="Maurice S."/>
            <person name="Pangilinan J."/>
            <person name="Andreopoulos W."/>
            <person name="LaButti K."/>
            <person name="Hundley H."/>
            <person name="Na H."/>
            <person name="Kuo A."/>
            <person name="Barry K."/>
            <person name="Lipzen A."/>
            <person name="Henrissat B."/>
            <person name="Riley R."/>
            <person name="Ahrendt S."/>
            <person name="Nagy L.G."/>
            <person name="Grigoriev I.V."/>
            <person name="Martin F."/>
            <person name="Rosso M.N."/>
        </authorList>
    </citation>
    <scope>NUCLEOTIDE SEQUENCE</scope>
    <source>
        <strain evidence="1">CBS 384.51</strain>
    </source>
</reference>
<dbReference type="Proteomes" id="UP001055072">
    <property type="component" value="Unassembled WGS sequence"/>
</dbReference>
<evidence type="ECO:0000313" key="2">
    <source>
        <dbReference type="Proteomes" id="UP001055072"/>
    </source>
</evidence>
<sequence length="230" mass="25791">MSQSNLAALTKSHSIVAAKKRARKEQIKEVVFDEAARREYLTGFHKRKVEKTEAKKKAAIERDKQQRLEARREHRQLLAEQAVKNARQVEKAYGAEVSEDDWNGLSSRNKGKGRAEEHEEEYEGEEQLATVTIVEDFDPDALLHGPSREKPTSGDSGDEGNTEPLKTTRPQQKPPPGVKKAQAKTSVKAKSVKYQTNAARKVERSKQLRRKGEKAQRAGGKGARKGGKRK</sequence>
<gene>
    <name evidence="1" type="ORF">BDY19DRAFT_883064</name>
</gene>
<protein>
    <submittedName>
        <fullName evidence="1">Uncharacterized protein</fullName>
    </submittedName>
</protein>
<keyword evidence="2" id="KW-1185">Reference proteome</keyword>